<evidence type="ECO:0000313" key="5">
    <source>
        <dbReference type="Proteomes" id="UP000516437"/>
    </source>
</evidence>
<dbReference type="InterPro" id="IPR050823">
    <property type="entry name" value="Plant_Ser_Thr_Prot_Kinase"/>
</dbReference>
<dbReference type="Pfam" id="PF07714">
    <property type="entry name" value="PK_Tyr_Ser-Thr"/>
    <property type="match status" value="1"/>
</dbReference>
<dbReference type="Proteomes" id="UP000516437">
    <property type="component" value="Chromosome 1"/>
</dbReference>
<reference evidence="4 5" key="1">
    <citation type="journal article" date="2019" name="Plant Biotechnol. J.">
        <title>The red bayberry genome and genetic basis of sex determination.</title>
        <authorList>
            <person name="Jia H.M."/>
            <person name="Jia H.J."/>
            <person name="Cai Q.L."/>
            <person name="Wang Y."/>
            <person name="Zhao H.B."/>
            <person name="Yang W.F."/>
            <person name="Wang G.Y."/>
            <person name="Li Y.H."/>
            <person name="Zhan D.L."/>
            <person name="Shen Y.T."/>
            <person name="Niu Q.F."/>
            <person name="Chang L."/>
            <person name="Qiu J."/>
            <person name="Zhao L."/>
            <person name="Xie H.B."/>
            <person name="Fu W.Y."/>
            <person name="Jin J."/>
            <person name="Li X.W."/>
            <person name="Jiao Y."/>
            <person name="Zhou C.C."/>
            <person name="Tu T."/>
            <person name="Chai C.Y."/>
            <person name="Gao J.L."/>
            <person name="Fan L.J."/>
            <person name="van de Weg E."/>
            <person name="Wang J.Y."/>
            <person name="Gao Z.S."/>
        </authorList>
    </citation>
    <scope>NUCLEOTIDE SEQUENCE [LARGE SCALE GENOMIC DNA]</scope>
    <source>
        <tissue evidence="4">Leaves</tissue>
    </source>
</reference>
<keyword evidence="2" id="KW-0472">Membrane</keyword>
<dbReference type="InterPro" id="IPR011009">
    <property type="entry name" value="Kinase-like_dom_sf"/>
</dbReference>
<dbReference type="PROSITE" id="PS50011">
    <property type="entry name" value="PROTEIN_KINASE_DOM"/>
    <property type="match status" value="1"/>
</dbReference>
<keyword evidence="5" id="KW-1185">Reference proteome</keyword>
<evidence type="ECO:0000313" key="4">
    <source>
        <dbReference type="EMBL" id="KAB1225269.1"/>
    </source>
</evidence>
<name>A0A6A1WIV7_9ROSI</name>
<gene>
    <name evidence="4" type="ORF">CJ030_MR1G028176</name>
</gene>
<dbReference type="GO" id="GO:0005886">
    <property type="term" value="C:plasma membrane"/>
    <property type="evidence" value="ECO:0007669"/>
    <property type="project" value="UniProtKB-SubCell"/>
</dbReference>
<dbReference type="PANTHER" id="PTHR45621">
    <property type="entry name" value="OS01G0588500 PROTEIN-RELATED"/>
    <property type="match status" value="1"/>
</dbReference>
<dbReference type="Gene3D" id="1.10.510.10">
    <property type="entry name" value="Transferase(Phosphotransferase) domain 1"/>
    <property type="match status" value="1"/>
</dbReference>
<dbReference type="OrthoDB" id="1711336at2759"/>
<comment type="subcellular location">
    <subcellularLocation>
        <location evidence="1">Cell membrane</location>
    </subcellularLocation>
</comment>
<evidence type="ECO:0000259" key="3">
    <source>
        <dbReference type="PROSITE" id="PS50011"/>
    </source>
</evidence>
<feature type="domain" description="Protein kinase" evidence="3">
    <location>
        <begin position="21"/>
        <end position="314"/>
    </location>
</feature>
<comment type="caution">
    <text evidence="4">The sequence shown here is derived from an EMBL/GenBank/DDBJ whole genome shotgun (WGS) entry which is preliminary data.</text>
</comment>
<dbReference type="EMBL" id="RXIC02000019">
    <property type="protein sequence ID" value="KAB1225269.1"/>
    <property type="molecule type" value="Genomic_DNA"/>
</dbReference>
<dbReference type="GO" id="GO:0005524">
    <property type="term" value="F:ATP binding"/>
    <property type="evidence" value="ECO:0007669"/>
    <property type="project" value="InterPro"/>
</dbReference>
<dbReference type="InterPro" id="IPR001245">
    <property type="entry name" value="Ser-Thr/Tyr_kinase_cat_dom"/>
</dbReference>
<accession>A0A6A1WIV7</accession>
<dbReference type="AlphaFoldDB" id="A0A6A1WIV7"/>
<proteinExistence type="predicted"/>
<sequence>MDSAKLQVFTLEDLKACTNSFNKKNQVGAIQFAKLYRAKIKGGKSGTEARDVLVKIWDKKSESMALRYDEVLMVEEEVELLTNPMLNGHPTLAKLIGYCCGEEVEGVVYDLSPRDTLHNLIVKDDLNWPQRINVMLELARLLKFLHGQDKPHLVFNINASHIMLDWDFKPKLIDFGQMSKRIIGEVSTQNRQIRILTHCIDPSSTLRGVEWETSSEVFSFGVILLGLIAKRTSDLEKQGKPDLLLNNLIHIWAKMEYKPQCSLVHKSLQEDWGYHPEDGVAITELGMHCIEFFPRNRPTMKDAVERLESLHIFRHIGDSRPHKRDKRFHDDAMCM</sequence>
<dbReference type="Gene3D" id="3.30.200.20">
    <property type="entry name" value="Phosphorylase Kinase, domain 1"/>
    <property type="match status" value="1"/>
</dbReference>
<dbReference type="SUPFAM" id="SSF56112">
    <property type="entry name" value="Protein kinase-like (PK-like)"/>
    <property type="match status" value="1"/>
</dbReference>
<organism evidence="4 5">
    <name type="scientific">Morella rubra</name>
    <name type="common">Chinese bayberry</name>
    <dbReference type="NCBI Taxonomy" id="262757"/>
    <lineage>
        <taxon>Eukaryota</taxon>
        <taxon>Viridiplantae</taxon>
        <taxon>Streptophyta</taxon>
        <taxon>Embryophyta</taxon>
        <taxon>Tracheophyta</taxon>
        <taxon>Spermatophyta</taxon>
        <taxon>Magnoliopsida</taxon>
        <taxon>eudicotyledons</taxon>
        <taxon>Gunneridae</taxon>
        <taxon>Pentapetalae</taxon>
        <taxon>rosids</taxon>
        <taxon>fabids</taxon>
        <taxon>Fagales</taxon>
        <taxon>Myricaceae</taxon>
        <taxon>Morella</taxon>
    </lineage>
</organism>
<protein>
    <recommendedName>
        <fullName evidence="3">Protein kinase domain-containing protein</fullName>
    </recommendedName>
</protein>
<dbReference type="InterPro" id="IPR000719">
    <property type="entry name" value="Prot_kinase_dom"/>
</dbReference>
<evidence type="ECO:0000256" key="1">
    <source>
        <dbReference type="ARBA" id="ARBA00004236"/>
    </source>
</evidence>
<keyword evidence="2" id="KW-1003">Cell membrane</keyword>
<dbReference type="GO" id="GO:0004672">
    <property type="term" value="F:protein kinase activity"/>
    <property type="evidence" value="ECO:0007669"/>
    <property type="project" value="InterPro"/>
</dbReference>
<evidence type="ECO:0000256" key="2">
    <source>
        <dbReference type="ARBA" id="ARBA00022475"/>
    </source>
</evidence>